<dbReference type="PANTHER" id="PTHR13683">
    <property type="entry name" value="ASPARTYL PROTEASES"/>
    <property type="match status" value="1"/>
</dbReference>
<protein>
    <recommendedName>
        <fullName evidence="6">Peptidase A1 domain-containing protein</fullName>
    </recommendedName>
</protein>
<evidence type="ECO:0000313" key="5">
    <source>
        <dbReference type="Proteomes" id="UP000593564"/>
    </source>
</evidence>
<dbReference type="AlphaFoldDB" id="A0A7J7G3F2"/>
<reference evidence="5" key="1">
    <citation type="journal article" date="2020" name="Nat. Commun.">
        <title>Genome assembly of wild tea tree DASZ reveals pedigree and selection history of tea varieties.</title>
        <authorList>
            <person name="Zhang W."/>
            <person name="Zhang Y."/>
            <person name="Qiu H."/>
            <person name="Guo Y."/>
            <person name="Wan H."/>
            <person name="Zhang X."/>
            <person name="Scossa F."/>
            <person name="Alseekh S."/>
            <person name="Zhang Q."/>
            <person name="Wang P."/>
            <person name="Xu L."/>
            <person name="Schmidt M.H."/>
            <person name="Jia X."/>
            <person name="Li D."/>
            <person name="Zhu A."/>
            <person name="Guo F."/>
            <person name="Chen W."/>
            <person name="Ni D."/>
            <person name="Usadel B."/>
            <person name="Fernie A.R."/>
            <person name="Wen W."/>
        </authorList>
    </citation>
    <scope>NUCLEOTIDE SEQUENCE [LARGE SCALE GENOMIC DNA]</scope>
    <source>
        <strain evidence="5">cv. G240</strain>
    </source>
</reference>
<dbReference type="GO" id="GO:0004190">
    <property type="term" value="F:aspartic-type endopeptidase activity"/>
    <property type="evidence" value="ECO:0007669"/>
    <property type="project" value="InterPro"/>
</dbReference>
<gene>
    <name evidence="4" type="ORF">HYC85_026361</name>
</gene>
<feature type="domain" description="Xylanase inhibitor C-terminal" evidence="2">
    <location>
        <begin position="212"/>
        <end position="298"/>
    </location>
</feature>
<dbReference type="InterPro" id="IPR021109">
    <property type="entry name" value="Peptidase_aspartic_dom_sf"/>
</dbReference>
<dbReference type="InterPro" id="IPR001461">
    <property type="entry name" value="Aspartic_peptidase_A1"/>
</dbReference>
<evidence type="ECO:0000259" key="2">
    <source>
        <dbReference type="Pfam" id="PF14541"/>
    </source>
</evidence>
<evidence type="ECO:0008006" key="6">
    <source>
        <dbReference type="Google" id="ProtNLM"/>
    </source>
</evidence>
<dbReference type="Gene3D" id="2.40.70.10">
    <property type="entry name" value="Acid Proteases"/>
    <property type="match status" value="2"/>
</dbReference>
<dbReference type="InterPro" id="IPR032861">
    <property type="entry name" value="TAXi_N"/>
</dbReference>
<accession>A0A7J7G3F2</accession>
<name>A0A7J7G3F2_CAMSI</name>
<organism evidence="4 5">
    <name type="scientific">Camellia sinensis</name>
    <name type="common">Tea plant</name>
    <name type="synonym">Thea sinensis</name>
    <dbReference type="NCBI Taxonomy" id="4442"/>
    <lineage>
        <taxon>Eukaryota</taxon>
        <taxon>Viridiplantae</taxon>
        <taxon>Streptophyta</taxon>
        <taxon>Embryophyta</taxon>
        <taxon>Tracheophyta</taxon>
        <taxon>Spermatophyta</taxon>
        <taxon>Magnoliopsida</taxon>
        <taxon>eudicotyledons</taxon>
        <taxon>Gunneridae</taxon>
        <taxon>Pentapetalae</taxon>
        <taxon>asterids</taxon>
        <taxon>Ericales</taxon>
        <taxon>Theaceae</taxon>
        <taxon>Camellia</taxon>
    </lineage>
</organism>
<evidence type="ECO:0000259" key="3">
    <source>
        <dbReference type="Pfam" id="PF14543"/>
    </source>
</evidence>
<dbReference type="Proteomes" id="UP000593564">
    <property type="component" value="Unassembled WGS sequence"/>
</dbReference>
<comment type="similarity">
    <text evidence="1">Belongs to the peptidase A1 family.</text>
</comment>
<dbReference type="PANTHER" id="PTHR13683:SF750">
    <property type="entry name" value="ASPARTYL PROTEASE AED1"/>
    <property type="match status" value="1"/>
</dbReference>
<evidence type="ECO:0000256" key="1">
    <source>
        <dbReference type="ARBA" id="ARBA00007447"/>
    </source>
</evidence>
<dbReference type="Pfam" id="PF14543">
    <property type="entry name" value="TAXi_N"/>
    <property type="match status" value="1"/>
</dbReference>
<dbReference type="Pfam" id="PF14541">
    <property type="entry name" value="TAXi_C"/>
    <property type="match status" value="1"/>
</dbReference>
<proteinExistence type="inferred from homology"/>
<comment type="caution">
    <text evidence="4">The sequence shown here is derived from an EMBL/GenBank/DDBJ whole genome shotgun (WGS) entry which is preliminary data.</text>
</comment>
<feature type="domain" description="Xylanase inhibitor N-terminal" evidence="3">
    <location>
        <begin position="138"/>
        <end position="187"/>
    </location>
</feature>
<dbReference type="EMBL" id="JACBKZ010000013">
    <property type="protein sequence ID" value="KAF5935232.1"/>
    <property type="molecule type" value="Genomic_DNA"/>
</dbReference>
<sequence length="350" mass="38235">MGGKFQIQRKFSRKIKSESARLTGKPVIFIIPKTPDLWSLSTTPPDLARTLSPLDLAPQSAITRLSLTLVATPLGCNAKHAANATNKMSKCLIHLNPLVTTMVHANPTIATLMARNMVMDHIPMEFLVVTHLPLTLIKGFDAAARILGLGRGELSLISQTASKFGKSFGYCLPTQQNPNSGYLMFGKHAKSSSSSLKFTPLLQNIADSHSLYFVKLVGITVEAKRLNVSLLQFSSPGIVVDSGTVITRLPQPVYLALRSTFQESMSKYPLAPPVEILDTCYDLSQYQNGNKIFLAPDIFTLGSVSYIHTRYSILSQTLPNLTLTYHPDSPPTIVILATVAHHCSLLPSHI</sequence>
<dbReference type="SUPFAM" id="SSF50630">
    <property type="entry name" value="Acid proteases"/>
    <property type="match status" value="1"/>
</dbReference>
<dbReference type="GO" id="GO:0006508">
    <property type="term" value="P:proteolysis"/>
    <property type="evidence" value="ECO:0007669"/>
    <property type="project" value="InterPro"/>
</dbReference>
<keyword evidence="5" id="KW-1185">Reference proteome</keyword>
<reference evidence="4 5" key="2">
    <citation type="submission" date="2020-07" db="EMBL/GenBank/DDBJ databases">
        <title>Genome assembly of wild tea tree DASZ reveals pedigree and selection history of tea varieties.</title>
        <authorList>
            <person name="Zhang W."/>
        </authorList>
    </citation>
    <scope>NUCLEOTIDE SEQUENCE [LARGE SCALE GENOMIC DNA]</scope>
    <source>
        <strain evidence="5">cv. G240</strain>
        <tissue evidence="4">Leaf</tissue>
    </source>
</reference>
<evidence type="ECO:0000313" key="4">
    <source>
        <dbReference type="EMBL" id="KAF5935232.1"/>
    </source>
</evidence>
<dbReference type="InterPro" id="IPR032799">
    <property type="entry name" value="TAXi_C"/>
</dbReference>